<evidence type="ECO:0000259" key="6">
    <source>
        <dbReference type="Pfam" id="PF09597"/>
    </source>
</evidence>
<keyword evidence="8" id="KW-1185">Reference proteome</keyword>
<evidence type="ECO:0000256" key="3">
    <source>
        <dbReference type="ARBA" id="ARBA00023128"/>
    </source>
</evidence>
<dbReference type="AlphaFoldDB" id="A0AAN6GTW7"/>
<dbReference type="EMBL" id="JAPDMZ010000044">
    <property type="protein sequence ID" value="KAK0553935.1"/>
    <property type="molecule type" value="Genomic_DNA"/>
</dbReference>
<dbReference type="Proteomes" id="UP001176517">
    <property type="component" value="Unassembled WGS sequence"/>
</dbReference>
<name>A0AAN6GTW7_9BASI</name>
<organism evidence="7 8">
    <name type="scientific">Tilletia horrida</name>
    <dbReference type="NCBI Taxonomy" id="155126"/>
    <lineage>
        <taxon>Eukaryota</taxon>
        <taxon>Fungi</taxon>
        <taxon>Dikarya</taxon>
        <taxon>Basidiomycota</taxon>
        <taxon>Ustilaginomycotina</taxon>
        <taxon>Exobasidiomycetes</taxon>
        <taxon>Tilletiales</taxon>
        <taxon>Tilletiaceae</taxon>
        <taxon>Tilletia</taxon>
    </lineage>
</organism>
<accession>A0AAN6GTW7</accession>
<proteinExistence type="inferred from homology"/>
<reference evidence="7" key="1">
    <citation type="journal article" date="2023" name="PhytoFront">
        <title>Draft Genome Resources of Seven Strains of Tilletia horrida, Causal Agent of Kernel Smut of Rice.</title>
        <authorList>
            <person name="Khanal S."/>
            <person name="Antony Babu S."/>
            <person name="Zhou X.G."/>
        </authorList>
    </citation>
    <scope>NUCLEOTIDE SEQUENCE</scope>
    <source>
        <strain evidence="7">TX6</strain>
    </source>
</reference>
<feature type="region of interest" description="Disordered" evidence="5">
    <location>
        <begin position="1"/>
        <end position="66"/>
    </location>
</feature>
<dbReference type="Pfam" id="PF09597">
    <property type="entry name" value="SAM_Ribosomal_mS41"/>
    <property type="match status" value="1"/>
</dbReference>
<dbReference type="InterPro" id="IPR019083">
    <property type="entry name" value="SAM_Ribosomal_mS41"/>
</dbReference>
<keyword evidence="3" id="KW-0496">Mitochondrion</keyword>
<evidence type="ECO:0000256" key="5">
    <source>
        <dbReference type="SAM" id="MobiDB-lite"/>
    </source>
</evidence>
<evidence type="ECO:0000256" key="1">
    <source>
        <dbReference type="ARBA" id="ARBA00004173"/>
    </source>
</evidence>
<dbReference type="GO" id="GO:0005739">
    <property type="term" value="C:mitochondrion"/>
    <property type="evidence" value="ECO:0007669"/>
    <property type="project" value="UniProtKB-SubCell"/>
</dbReference>
<comment type="similarity">
    <text evidence="2">Belongs to the mitochondrion-specific ribosomal protein mS41 family.</text>
</comment>
<comment type="caution">
    <text evidence="7">The sequence shown here is derived from an EMBL/GenBank/DDBJ whole genome shotgun (WGS) entry which is preliminary data.</text>
</comment>
<sequence length="194" mass="20765">MSSSASAQFTASRPSQSTAGLSRQQQSKKQSVQKVVIPTPTNTVNDPRSFLEAISRGPRRNLQDNSAAVTALGDSWEAMWQKVLTVPNSSGAGESKDGAAAGGNSASVQVSTAESSTDGDVSARAGKQINKDLRAGGVTVKDRRYILWALEKYRQGQDPAKFSIGVKPKKTIRGWGPRVQNGVRVRGRRRPGEK</sequence>
<dbReference type="InterPro" id="IPR039603">
    <property type="entry name" value="Ribosomal_mS41"/>
</dbReference>
<feature type="compositionally biased region" description="Low complexity" evidence="5">
    <location>
        <begin position="22"/>
        <end position="36"/>
    </location>
</feature>
<protein>
    <recommendedName>
        <fullName evidence="4">Small ribosomal subunit protein mS41</fullName>
    </recommendedName>
</protein>
<feature type="compositionally biased region" description="Polar residues" evidence="5">
    <location>
        <begin position="1"/>
        <end position="21"/>
    </location>
</feature>
<evidence type="ECO:0000313" key="7">
    <source>
        <dbReference type="EMBL" id="KAK0553935.1"/>
    </source>
</evidence>
<gene>
    <name evidence="7" type="ORF">OC846_002332</name>
</gene>
<comment type="subcellular location">
    <subcellularLocation>
        <location evidence="1">Mitochondrion</location>
    </subcellularLocation>
</comment>
<dbReference type="PANTHER" id="PTHR28235:SF1">
    <property type="entry name" value="SMALL RIBOSOMAL SUBUNIT PROTEIN MS41"/>
    <property type="match status" value="1"/>
</dbReference>
<dbReference type="PANTHER" id="PTHR28235">
    <property type="entry name" value="PROTEIN FYV4, MITOCHONDRIAL"/>
    <property type="match status" value="1"/>
</dbReference>
<evidence type="ECO:0000313" key="8">
    <source>
        <dbReference type="Proteomes" id="UP001176517"/>
    </source>
</evidence>
<feature type="region of interest" description="Disordered" evidence="5">
    <location>
        <begin position="89"/>
        <end position="123"/>
    </location>
</feature>
<feature type="compositionally biased region" description="Polar residues" evidence="5">
    <location>
        <begin position="104"/>
        <end position="119"/>
    </location>
</feature>
<evidence type="ECO:0000256" key="2">
    <source>
        <dbReference type="ARBA" id="ARBA00010492"/>
    </source>
</evidence>
<evidence type="ECO:0000256" key="4">
    <source>
        <dbReference type="ARBA" id="ARBA00035129"/>
    </source>
</evidence>
<feature type="domain" description="Small ribosomal subunit protein mS41 SAM" evidence="6">
    <location>
        <begin position="131"/>
        <end position="156"/>
    </location>
</feature>